<dbReference type="GO" id="GO:0016747">
    <property type="term" value="F:acyltransferase activity, transferring groups other than amino-acyl groups"/>
    <property type="evidence" value="ECO:0007669"/>
    <property type="project" value="InterPro"/>
</dbReference>
<accession>A0A6N9Q1N2</accession>
<reference evidence="4 5" key="1">
    <citation type="submission" date="2019-01" db="EMBL/GenBank/DDBJ databases">
        <title>Chengkuizengella sp. nov., isolated from deep-sea sediment of East Pacific Ocean.</title>
        <authorList>
            <person name="Yang J."/>
            <person name="Lai Q."/>
            <person name="Shao Z."/>
        </authorList>
    </citation>
    <scope>NUCLEOTIDE SEQUENCE [LARGE SCALE GENOMIC DNA]</scope>
    <source>
        <strain evidence="4 5">YPA3-1-1</strain>
    </source>
</reference>
<dbReference type="Gene3D" id="3.40.630.30">
    <property type="match status" value="1"/>
</dbReference>
<organism evidence="4 5">
    <name type="scientific">Chengkuizengella marina</name>
    <dbReference type="NCBI Taxonomy" id="2507566"/>
    <lineage>
        <taxon>Bacteria</taxon>
        <taxon>Bacillati</taxon>
        <taxon>Bacillota</taxon>
        <taxon>Bacilli</taxon>
        <taxon>Bacillales</taxon>
        <taxon>Paenibacillaceae</taxon>
        <taxon>Chengkuizengella</taxon>
    </lineage>
</organism>
<keyword evidence="1 4" id="KW-0808">Transferase</keyword>
<dbReference type="InterPro" id="IPR050832">
    <property type="entry name" value="Bact_Acetyltransf"/>
</dbReference>
<gene>
    <name evidence="4" type="ORF">ERL59_03445</name>
</gene>
<dbReference type="CDD" id="cd04301">
    <property type="entry name" value="NAT_SF"/>
    <property type="match status" value="1"/>
</dbReference>
<evidence type="ECO:0000256" key="2">
    <source>
        <dbReference type="ARBA" id="ARBA00023315"/>
    </source>
</evidence>
<keyword evidence="2" id="KW-0012">Acyltransferase</keyword>
<evidence type="ECO:0000313" key="4">
    <source>
        <dbReference type="EMBL" id="NBI28014.1"/>
    </source>
</evidence>
<sequence length="152" mass="17038">MDDLSELLVDVVNHGASIGFLSPLKKEKSEAYWGKAIKPNNILLIAKYGEKVIGTVQLDCSVKENGNHRAEICKLMVHSQFRKNGVGRQLMKMAEETAREKQISLIVLDTREGDPSNQLYISLEYIEVGRIPDYAKSAGGELHTTVIYYKNL</sequence>
<dbReference type="InterPro" id="IPR016181">
    <property type="entry name" value="Acyl_CoA_acyltransferase"/>
</dbReference>
<dbReference type="PROSITE" id="PS51186">
    <property type="entry name" value="GNAT"/>
    <property type="match status" value="1"/>
</dbReference>
<dbReference type="RefSeq" id="WP_201763469.1">
    <property type="nucleotide sequence ID" value="NZ_SIJB01000007.1"/>
</dbReference>
<proteinExistence type="predicted"/>
<name>A0A6N9Q1N2_9BACL</name>
<comment type="caution">
    <text evidence="4">The sequence shown here is derived from an EMBL/GenBank/DDBJ whole genome shotgun (WGS) entry which is preliminary data.</text>
</comment>
<dbReference type="Proteomes" id="UP000448943">
    <property type="component" value="Unassembled WGS sequence"/>
</dbReference>
<dbReference type="PANTHER" id="PTHR43877">
    <property type="entry name" value="AMINOALKYLPHOSPHONATE N-ACETYLTRANSFERASE-RELATED-RELATED"/>
    <property type="match status" value="1"/>
</dbReference>
<dbReference type="AlphaFoldDB" id="A0A6N9Q1N2"/>
<protein>
    <submittedName>
        <fullName evidence="4">GNAT family N-acetyltransferase</fullName>
    </submittedName>
</protein>
<dbReference type="EMBL" id="SIJB01000007">
    <property type="protein sequence ID" value="NBI28014.1"/>
    <property type="molecule type" value="Genomic_DNA"/>
</dbReference>
<evidence type="ECO:0000256" key="1">
    <source>
        <dbReference type="ARBA" id="ARBA00022679"/>
    </source>
</evidence>
<dbReference type="InterPro" id="IPR000182">
    <property type="entry name" value="GNAT_dom"/>
</dbReference>
<dbReference type="Pfam" id="PF00583">
    <property type="entry name" value="Acetyltransf_1"/>
    <property type="match status" value="1"/>
</dbReference>
<dbReference type="SUPFAM" id="SSF55729">
    <property type="entry name" value="Acyl-CoA N-acyltransferases (Nat)"/>
    <property type="match status" value="1"/>
</dbReference>
<evidence type="ECO:0000259" key="3">
    <source>
        <dbReference type="PROSITE" id="PS51186"/>
    </source>
</evidence>
<feature type="domain" description="N-acetyltransferase" evidence="3">
    <location>
        <begin position="1"/>
        <end position="152"/>
    </location>
</feature>
<keyword evidence="5" id="KW-1185">Reference proteome</keyword>
<evidence type="ECO:0000313" key="5">
    <source>
        <dbReference type="Proteomes" id="UP000448943"/>
    </source>
</evidence>